<feature type="domain" description="DUF630" evidence="2">
    <location>
        <begin position="1"/>
        <end position="59"/>
    </location>
</feature>
<dbReference type="Pfam" id="PF04783">
    <property type="entry name" value="DUF630"/>
    <property type="match status" value="1"/>
</dbReference>
<dbReference type="Pfam" id="PF04782">
    <property type="entry name" value="DUF632"/>
    <property type="match status" value="1"/>
</dbReference>
<dbReference type="PANTHER" id="PTHR21450">
    <property type="entry name" value="PROTEIN ALTERED PHOSPHATE STARVATION RESPONSE 1"/>
    <property type="match status" value="1"/>
</dbReference>
<dbReference type="PANTHER" id="PTHR21450:SF10">
    <property type="entry name" value="OS09G0368900 PROTEIN"/>
    <property type="match status" value="1"/>
</dbReference>
<reference evidence="3 4" key="1">
    <citation type="submission" date="2012-08" db="EMBL/GenBank/DDBJ databases">
        <title>Oryza genome evolution.</title>
        <authorList>
            <person name="Wing R.A."/>
        </authorList>
    </citation>
    <scope>NUCLEOTIDE SEQUENCE</scope>
</reference>
<name>A0A0D9XD25_9ORYZ</name>
<dbReference type="EnsemblPlants" id="LPERR09G05400.1">
    <property type="protein sequence ID" value="LPERR09G05400.1"/>
    <property type="gene ID" value="LPERR09G05400"/>
</dbReference>
<dbReference type="InterPro" id="IPR006867">
    <property type="entry name" value="DUF632"/>
</dbReference>
<dbReference type="STRING" id="77586.A0A0D9XD25"/>
<evidence type="ECO:0000259" key="1">
    <source>
        <dbReference type="Pfam" id="PF04782"/>
    </source>
</evidence>
<reference evidence="4" key="2">
    <citation type="submission" date="2013-12" db="EMBL/GenBank/DDBJ databases">
        <authorList>
            <person name="Yu Y."/>
            <person name="Lee S."/>
            <person name="de Baynast K."/>
            <person name="Wissotski M."/>
            <person name="Liu L."/>
            <person name="Talag J."/>
            <person name="Goicoechea J."/>
            <person name="Angelova A."/>
            <person name="Jetty R."/>
            <person name="Kudrna D."/>
            <person name="Golser W."/>
            <person name="Rivera L."/>
            <person name="Zhang J."/>
            <person name="Wing R."/>
        </authorList>
    </citation>
    <scope>NUCLEOTIDE SEQUENCE</scope>
</reference>
<evidence type="ECO:0000313" key="3">
    <source>
        <dbReference type="EnsemblPlants" id="LPERR09G05400.1"/>
    </source>
</evidence>
<dbReference type="eggNOG" id="ENOG502QQG4">
    <property type="taxonomic scope" value="Eukaryota"/>
</dbReference>
<keyword evidence="4" id="KW-1185">Reference proteome</keyword>
<protein>
    <recommendedName>
        <fullName evidence="5">DUF632 domain-containing protein</fullName>
    </recommendedName>
</protein>
<evidence type="ECO:0000313" key="4">
    <source>
        <dbReference type="Proteomes" id="UP000032180"/>
    </source>
</evidence>
<evidence type="ECO:0008006" key="5">
    <source>
        <dbReference type="Google" id="ProtNLM"/>
    </source>
</evidence>
<evidence type="ECO:0000259" key="2">
    <source>
        <dbReference type="Pfam" id="PF04783"/>
    </source>
</evidence>
<dbReference type="Gramene" id="LPERR09G05400.1">
    <property type="protein sequence ID" value="LPERR09G05400.1"/>
    <property type="gene ID" value="LPERR09G05400"/>
</dbReference>
<dbReference type="AlphaFoldDB" id="A0A0D9XD25"/>
<reference evidence="3" key="3">
    <citation type="submission" date="2015-04" db="UniProtKB">
        <authorList>
            <consortium name="EnsemblPlants"/>
        </authorList>
    </citation>
    <scope>IDENTIFICATION</scope>
</reference>
<feature type="domain" description="DUF632" evidence="1">
    <location>
        <begin position="273"/>
        <end position="592"/>
    </location>
</feature>
<dbReference type="Proteomes" id="UP000032180">
    <property type="component" value="Chromosome 9"/>
</dbReference>
<dbReference type="InterPro" id="IPR006868">
    <property type="entry name" value="DUF630"/>
</dbReference>
<organism evidence="3 4">
    <name type="scientific">Leersia perrieri</name>
    <dbReference type="NCBI Taxonomy" id="77586"/>
    <lineage>
        <taxon>Eukaryota</taxon>
        <taxon>Viridiplantae</taxon>
        <taxon>Streptophyta</taxon>
        <taxon>Embryophyta</taxon>
        <taxon>Tracheophyta</taxon>
        <taxon>Spermatophyta</taxon>
        <taxon>Magnoliopsida</taxon>
        <taxon>Liliopsida</taxon>
        <taxon>Poales</taxon>
        <taxon>Poaceae</taxon>
        <taxon>BOP clade</taxon>
        <taxon>Oryzoideae</taxon>
        <taxon>Oryzeae</taxon>
        <taxon>Oryzinae</taxon>
        <taxon>Leersia</taxon>
    </lineage>
</organism>
<dbReference type="HOGENOM" id="CLU_010985_4_0_1"/>
<sequence>MGSSGSKQDPNTALLICKDRLRHIEQAIDSRYALSAAQLAYEQSLRSVGTALKQFVEAHKDDDDIEKSPHSSCAIVSPLPPHCSDINHMKSQTSTSVTVIINANQASSVQKEQSITTSYPTPRQPEFCSSWEFFDPTIVNENDASDTSGNNENFSLKNLDLSNPNERELASSIGNKSEIVEVGEVFGSPIWKQVNKNDNLPDLQNTDSNETQMYGTHLPNDSSLKDVQMHAIGGQNSNVLSENSKTEASHVDNVNLPKQSYSEMEDDSSIDFLSCVKDLEHQFTGAAVTCHEVCRMLETKKIRLTISSQTTDPEMHVKKVITWNRSLSSRPSASKNPPTPAQADNEFSDLCSDFVEEFCMISGSHASSLDRLQAWERKLYNELKGIESLKKIYDKKCVELRHQIERDASATQVDKTRVIVKELYSRLSVGTAALYSISKITERLRDEELQPQLLELLKGLTRMWAMMHEIHQIQQTIVSLSDINFVLRPPPSKPSKEPLVNLINEMGLLYSSLTNWINTYKSYVEGLHSWLQKCVAPRHDHSSETELTISPRQHLAPPMFVILEDLSSGIASLSLPAKEARDSIKNIVSDLKKMYKHQAEGNKSNSGSKLASLQARLGTMFDRLSKFSAAMSAMSESVNNAGEAACEAYAVGRSG</sequence>
<proteinExistence type="predicted"/>
<accession>A0A0D9XD25</accession>